<evidence type="ECO:0000256" key="1">
    <source>
        <dbReference type="SAM" id="Phobius"/>
    </source>
</evidence>
<reference evidence="3" key="2">
    <citation type="submission" date="2018-05" db="EMBL/GenBank/DDBJ databases">
        <authorList>
            <person name="Lanie J.A."/>
            <person name="Ng W.-L."/>
            <person name="Kazmierczak K.M."/>
            <person name="Andrzejewski T.M."/>
            <person name="Davidsen T.M."/>
            <person name="Wayne K.J."/>
            <person name="Tettelin H."/>
            <person name="Glass J.I."/>
            <person name="Rusch D."/>
            <person name="Podicherti R."/>
            <person name="Tsui H.-C.T."/>
            <person name="Winkler M.E."/>
        </authorList>
    </citation>
    <scope>NUCLEOTIDE SEQUENCE</scope>
    <source>
        <strain evidence="3">Lactococcus lactis</strain>
    </source>
</reference>
<name>A0A2X0R382_9LACT</name>
<dbReference type="AlphaFoldDB" id="A0A2X0R382"/>
<reference evidence="2" key="1">
    <citation type="submission" date="2018-01" db="EMBL/GenBank/DDBJ databases">
        <authorList>
            <person name="Gaut B.S."/>
            <person name="Morton B.R."/>
            <person name="Clegg M.T."/>
            <person name="Duvall M.R."/>
        </authorList>
    </citation>
    <scope>NUCLEOTIDE SEQUENCE</scope>
    <source>
        <strain evidence="2">Lactococcus lactis</strain>
    </source>
</reference>
<accession>A0A2X0R382</accession>
<reference evidence="4" key="3">
    <citation type="submission" date="2018-05" db="EMBL/GenBank/DDBJ databases">
        <authorList>
            <person name="Duru I."/>
        </authorList>
    </citation>
    <scope>NUCLEOTIDE SEQUENCE [LARGE SCALE GENOMIC DNA]</scope>
</reference>
<proteinExistence type="predicted"/>
<keyword evidence="1" id="KW-0812">Transmembrane</keyword>
<keyword evidence="1" id="KW-1133">Transmembrane helix</keyword>
<feature type="transmembrane region" description="Helical" evidence="1">
    <location>
        <begin position="31"/>
        <end position="52"/>
    </location>
</feature>
<protein>
    <submittedName>
        <fullName evidence="3">Uncharacterized protein</fullName>
    </submittedName>
</protein>
<dbReference type="EMBL" id="OGTW02000058">
    <property type="protein sequence ID" value="SPS11449.1"/>
    <property type="molecule type" value="Genomic_DNA"/>
</dbReference>
<feature type="transmembrane region" description="Helical" evidence="1">
    <location>
        <begin position="5"/>
        <end position="25"/>
    </location>
</feature>
<dbReference type="RefSeq" id="WP_003131301.1">
    <property type="nucleotide sequence ID" value="NZ_CP065984.1"/>
</dbReference>
<dbReference type="Proteomes" id="UP000279235">
    <property type="component" value="Unassembled WGS sequence"/>
</dbReference>
<evidence type="ECO:0000313" key="4">
    <source>
        <dbReference type="Proteomes" id="UP000279235"/>
    </source>
</evidence>
<organism evidence="3 4">
    <name type="scientific">Lactococcus lactis</name>
    <dbReference type="NCBI Taxonomy" id="1358"/>
    <lineage>
        <taxon>Bacteria</taxon>
        <taxon>Bacillati</taxon>
        <taxon>Bacillota</taxon>
        <taxon>Bacilli</taxon>
        <taxon>Lactobacillales</taxon>
        <taxon>Streptococcaceae</taxon>
        <taxon>Lactococcus</taxon>
    </lineage>
</organism>
<sequence>MGKSLLIATGIVALFMLYVLGIYLLAKIIGLWIFAILAVIFIIVVAFGINSFN</sequence>
<gene>
    <name evidence="3" type="ORF">AMHIJAGA_01383</name>
</gene>
<evidence type="ECO:0000313" key="2">
    <source>
        <dbReference type="EMBL" id="SPB25867.1"/>
    </source>
</evidence>
<evidence type="ECO:0000313" key="3">
    <source>
        <dbReference type="EMBL" id="SPS11449.1"/>
    </source>
</evidence>
<keyword evidence="1" id="KW-0472">Membrane</keyword>
<dbReference type="EMBL" id="OGTW01000058">
    <property type="protein sequence ID" value="SPB25867.1"/>
    <property type="molecule type" value="Genomic_DNA"/>
</dbReference>